<sequence>MKNRTYNILFHTHTVSGIVISVVLYVIFFAGSFSFFRDEIVNWERNESIEITDDIQLDFDKTIDSLDAQYNLYGRDFKIRKSYIEQRVSISIEASKDTLATDAEKASKFFYLNTKNYTQASYTASYSLGEFLYRLHFLTQIPYPVGYYLSGFIALFFLFAIITGVLVHWKKIVSNFFLFRPLKKLKTLWTDAHTALGMIGLPFQFVYAVTGAFFMIKLLIVAPSVMVLYDGDQAKFYEDLEYSHPHYELSQNTLNSNFDANTYVKKTKALWHDFNVTEMQVFNYGNANMHVLLSGHLNYKDKFTGIGKVIYNVDSGTLISKKDPIKNTSYLDGVKNVLYRLHYGDYGGYALKIISFILGLISCFVIISGVMIWLTARDKKNMPEKKRRFNEGVVRIYLAICLSMYPITALSFIAVKVMQPIMSKTFIYSFYFIGWLLLSIFFIIKKDLNFINKYTLLSGSILGLLIPVINGLVSKNWIWKSFSNNQFQILFIDVFWLILASITLWIFFKLNKKEQIQLAK</sequence>
<reference evidence="2" key="1">
    <citation type="submission" date="2023-07" db="EMBL/GenBank/DDBJ databases">
        <title>Two novel species in the genus Flavivirga.</title>
        <authorList>
            <person name="Kwon K."/>
        </authorList>
    </citation>
    <scope>NUCLEOTIDE SEQUENCE</scope>
    <source>
        <strain evidence="2">KCTC 52353</strain>
    </source>
</reference>
<evidence type="ECO:0000256" key="1">
    <source>
        <dbReference type="SAM" id="Phobius"/>
    </source>
</evidence>
<feature type="transmembrane region" description="Helical" evidence="1">
    <location>
        <begin position="145"/>
        <end position="169"/>
    </location>
</feature>
<feature type="transmembrane region" description="Helical" evidence="1">
    <location>
        <begin position="205"/>
        <end position="229"/>
    </location>
</feature>
<accession>A0ABT8WCQ4</accession>
<feature type="transmembrane region" description="Helical" evidence="1">
    <location>
        <begin position="12"/>
        <end position="36"/>
    </location>
</feature>
<feature type="transmembrane region" description="Helical" evidence="1">
    <location>
        <begin position="486"/>
        <end position="508"/>
    </location>
</feature>
<feature type="transmembrane region" description="Helical" evidence="1">
    <location>
        <begin position="396"/>
        <end position="414"/>
    </location>
</feature>
<keyword evidence="1" id="KW-0812">Transmembrane</keyword>
<evidence type="ECO:0000313" key="3">
    <source>
        <dbReference type="Proteomes" id="UP001176883"/>
    </source>
</evidence>
<dbReference type="Proteomes" id="UP001176883">
    <property type="component" value="Unassembled WGS sequence"/>
</dbReference>
<dbReference type="PANTHER" id="PTHR34219:SF3">
    <property type="entry name" value="BLL7967 PROTEIN"/>
    <property type="match status" value="1"/>
</dbReference>
<dbReference type="EMBL" id="JAUOEK010000139">
    <property type="protein sequence ID" value="MDO5970891.1"/>
    <property type="molecule type" value="Genomic_DNA"/>
</dbReference>
<name>A0ABT8WCQ4_9FLAO</name>
<evidence type="ECO:0000313" key="2">
    <source>
        <dbReference type="EMBL" id="MDO5970891.1"/>
    </source>
</evidence>
<feature type="transmembrane region" description="Helical" evidence="1">
    <location>
        <begin position="426"/>
        <end position="444"/>
    </location>
</feature>
<organism evidence="2 3">
    <name type="scientific">Flavivirga aquimarina</name>
    <dbReference type="NCBI Taxonomy" id="2027862"/>
    <lineage>
        <taxon>Bacteria</taxon>
        <taxon>Pseudomonadati</taxon>
        <taxon>Bacteroidota</taxon>
        <taxon>Flavobacteriia</taxon>
        <taxon>Flavobacteriales</taxon>
        <taxon>Flavobacteriaceae</taxon>
        <taxon>Flavivirga</taxon>
    </lineage>
</organism>
<comment type="caution">
    <text evidence="2">The sequence shown here is derived from an EMBL/GenBank/DDBJ whole genome shotgun (WGS) entry which is preliminary data.</text>
</comment>
<dbReference type="Pfam" id="PF03929">
    <property type="entry name" value="PepSY_TM"/>
    <property type="match status" value="1"/>
</dbReference>
<feature type="transmembrane region" description="Helical" evidence="1">
    <location>
        <begin position="349"/>
        <end position="375"/>
    </location>
</feature>
<keyword evidence="1" id="KW-1133">Transmembrane helix</keyword>
<proteinExistence type="predicted"/>
<protein>
    <submittedName>
        <fullName evidence="2">PepSY-associated TM helix domain-containing protein</fullName>
    </submittedName>
</protein>
<feature type="transmembrane region" description="Helical" evidence="1">
    <location>
        <begin position="456"/>
        <end position="474"/>
    </location>
</feature>
<dbReference type="RefSeq" id="WP_303278588.1">
    <property type="nucleotide sequence ID" value="NZ_JAUOEK010000139.1"/>
</dbReference>
<dbReference type="PANTHER" id="PTHR34219">
    <property type="entry name" value="IRON-REGULATED INNER MEMBRANE PROTEIN-RELATED"/>
    <property type="match status" value="1"/>
</dbReference>
<gene>
    <name evidence="2" type="ORF">Q4Q35_13850</name>
</gene>
<keyword evidence="3" id="KW-1185">Reference proteome</keyword>
<keyword evidence="1" id="KW-0472">Membrane</keyword>
<dbReference type="InterPro" id="IPR005625">
    <property type="entry name" value="PepSY-ass_TM"/>
</dbReference>